<sequence>MNLFISRKARQLENTVIVKMTKDSDIKGWISVAILDNRTSAICIGFTNKYYSIKDYPTRESIPNKPPRHPRCRSTIVAVRKGDRIAPSTVDTVDNFLFRMVKLLLTC</sequence>
<organism evidence="1 2">
    <name type="scientific">Candidatus Methanofishera endochildressiae</name>
    <dbReference type="NCBI Taxonomy" id="2738884"/>
    <lineage>
        <taxon>Bacteria</taxon>
        <taxon>Pseudomonadati</taxon>
        <taxon>Pseudomonadota</taxon>
        <taxon>Gammaproteobacteria</taxon>
        <taxon>Candidatus Methanofishera</taxon>
    </lineage>
</organism>
<dbReference type="AlphaFoldDB" id="A0A7Z0MQ54"/>
<comment type="caution">
    <text evidence="1">The sequence shown here is derived from an EMBL/GenBank/DDBJ whole genome shotgun (WGS) entry which is preliminary data.</text>
</comment>
<evidence type="ECO:0008006" key="3">
    <source>
        <dbReference type="Google" id="ProtNLM"/>
    </source>
</evidence>
<accession>A0A7Z0MQ54</accession>
<dbReference type="EMBL" id="JACCHS010000207">
    <property type="protein sequence ID" value="NYT47683.1"/>
    <property type="molecule type" value="Genomic_DNA"/>
</dbReference>
<proteinExistence type="predicted"/>
<dbReference type="Proteomes" id="UP000537890">
    <property type="component" value="Unassembled WGS sequence"/>
</dbReference>
<evidence type="ECO:0000313" key="1">
    <source>
        <dbReference type="EMBL" id="NYT47683.1"/>
    </source>
</evidence>
<name>A0A7Z0MQ54_9GAMM</name>
<evidence type="ECO:0000313" key="2">
    <source>
        <dbReference type="Proteomes" id="UP000537890"/>
    </source>
</evidence>
<protein>
    <recommendedName>
        <fullName evidence="3">Phage head morphogenesis domain-containing protein</fullName>
    </recommendedName>
</protein>
<reference evidence="1 2" key="1">
    <citation type="submission" date="2020-05" db="EMBL/GenBank/DDBJ databases">
        <title>Horizontal transmission and recombination maintain forever young bacterial symbiont genomes.</title>
        <authorList>
            <person name="Russell S.L."/>
            <person name="Pepper-Tunick E."/>
            <person name="Svedberg J."/>
            <person name="Byrne A."/>
            <person name="Ruelas Castillo J."/>
            <person name="Vollmers C."/>
            <person name="Beinart R.A."/>
            <person name="Corbett-Detig R."/>
        </authorList>
    </citation>
    <scope>NUCLEOTIDE SEQUENCE [LARGE SCALE GENOMIC DNA]</scope>
    <source>
        <strain evidence="1">4727-3</strain>
    </source>
</reference>
<gene>
    <name evidence="1" type="ORF">H0A75_09190</name>
</gene>